<feature type="compositionally biased region" description="Acidic residues" evidence="1">
    <location>
        <begin position="151"/>
        <end position="160"/>
    </location>
</feature>
<protein>
    <submittedName>
        <fullName evidence="3">Putative transmembrane protein</fullName>
    </submittedName>
</protein>
<feature type="region of interest" description="Disordered" evidence="1">
    <location>
        <begin position="81"/>
        <end position="122"/>
    </location>
</feature>
<keyword evidence="2" id="KW-1133">Transmembrane helix</keyword>
<name>A0A086LB21_TOXGO</name>
<gene>
    <name evidence="3" type="ORF">TGFOU_223560</name>
</gene>
<evidence type="ECO:0000313" key="4">
    <source>
        <dbReference type="Proteomes" id="UP000028838"/>
    </source>
</evidence>
<keyword evidence="2 3" id="KW-0812">Transmembrane</keyword>
<feature type="transmembrane region" description="Helical" evidence="2">
    <location>
        <begin position="326"/>
        <end position="343"/>
    </location>
</feature>
<dbReference type="VEuPathDB" id="ToxoDB:TGFOU_223560"/>
<proteinExistence type="predicted"/>
<dbReference type="Proteomes" id="UP000028838">
    <property type="component" value="Unassembled WGS sequence"/>
</dbReference>
<sequence length="470" mass="51514">MQSGPRSCYFPRSLHSTPRFSPLPREEWQQAPTLPQRLAERRRSAQRKVILWTGAVCFAVFCRCFAEGAVDLPDGHLTGSLETEGTLDPPDGHLTGSLETEGTLDPPDGHLTGSLETDRGGQSVDEAAAIHVESESQAGIAGQDAGREVPEDGSGETDDLLDLEKIPEELRSRVLATADGPLHKLMSVLRPPVRGKKRALLMSGVTALSAAARFMLQNNMFNVVHFLLYDYPVVYLLLAGTEPLYALVFFAMTIYFSMQYFRELARDKAYGRDIELVKEAERELARELKNPNLSLEDKKRLTMKALFLREEATDALVKRLGPSIRGTLVSLVSTITFFSLLFRKQMGVRLKMCDFGVGFMAVLAVSGALLAALDYSSRRRINRIRKARVATRRAIEKSFLSDGTAGQKNTLGSRQPSAVEDRAVVPVTSDAAESIAIPGSEKGEEDTQIVPEFVAAVEANDNVASEANAV</sequence>
<reference evidence="3 4" key="1">
    <citation type="submission" date="2014-07" db="EMBL/GenBank/DDBJ databases">
        <authorList>
            <person name="Sibley D."/>
            <person name="Venepally P."/>
            <person name="Karamycheva S."/>
            <person name="Hadjithomas M."/>
            <person name="Khan A."/>
            <person name="Brunk B."/>
            <person name="Roos D."/>
            <person name="Caler E."/>
            <person name="Lorenzi H."/>
        </authorList>
    </citation>
    <scope>NUCLEOTIDE SEQUENCE [LARGE SCALE GENOMIC DNA]</scope>
    <source>
        <strain evidence="3 4">FOU</strain>
    </source>
</reference>
<feature type="transmembrane region" description="Helical" evidence="2">
    <location>
        <begin position="199"/>
        <end position="216"/>
    </location>
</feature>
<evidence type="ECO:0000256" key="1">
    <source>
        <dbReference type="SAM" id="MobiDB-lite"/>
    </source>
</evidence>
<comment type="caution">
    <text evidence="3">The sequence shown here is derived from an EMBL/GenBank/DDBJ whole genome shotgun (WGS) entry which is preliminary data.</text>
</comment>
<dbReference type="AlphaFoldDB" id="A0A086LB21"/>
<feature type="transmembrane region" description="Helical" evidence="2">
    <location>
        <begin position="355"/>
        <end position="376"/>
    </location>
</feature>
<feature type="region of interest" description="Disordered" evidence="1">
    <location>
        <begin position="135"/>
        <end position="160"/>
    </location>
</feature>
<evidence type="ECO:0000256" key="2">
    <source>
        <dbReference type="SAM" id="Phobius"/>
    </source>
</evidence>
<keyword evidence="2" id="KW-0472">Membrane</keyword>
<dbReference type="EMBL" id="AEYH02000756">
    <property type="protein sequence ID" value="KFG53839.1"/>
    <property type="molecule type" value="Genomic_DNA"/>
</dbReference>
<evidence type="ECO:0000313" key="3">
    <source>
        <dbReference type="EMBL" id="KFG53839.1"/>
    </source>
</evidence>
<accession>A0A086LB21</accession>
<feature type="transmembrane region" description="Helical" evidence="2">
    <location>
        <begin position="236"/>
        <end position="258"/>
    </location>
</feature>
<dbReference type="OrthoDB" id="333907at2759"/>
<organism evidence="3 4">
    <name type="scientific">Toxoplasma gondii FOU</name>
    <dbReference type="NCBI Taxonomy" id="943167"/>
    <lineage>
        <taxon>Eukaryota</taxon>
        <taxon>Sar</taxon>
        <taxon>Alveolata</taxon>
        <taxon>Apicomplexa</taxon>
        <taxon>Conoidasida</taxon>
        <taxon>Coccidia</taxon>
        <taxon>Eucoccidiorida</taxon>
        <taxon>Eimeriorina</taxon>
        <taxon>Sarcocystidae</taxon>
        <taxon>Toxoplasma</taxon>
    </lineage>
</organism>